<reference evidence="2 3" key="1">
    <citation type="journal article" date="2023" name="Int. J. Syst. Evol. Microbiol.">
        <title>Lactiplantibacillus brownii sp. nov., a novel psychrotolerant species isolated from sauerkraut.</title>
        <authorList>
            <person name="Heng Y.C."/>
            <person name="Silvaraju S."/>
            <person name="Lee J.K.Y."/>
            <person name="Kittelmann S."/>
        </authorList>
    </citation>
    <scope>NUCLEOTIDE SEQUENCE [LARGE SCALE GENOMIC DNA]</scope>
    <source>
        <strain evidence="2 3">WILCCON 0030</strain>
    </source>
</reference>
<feature type="transmembrane region" description="Helical" evidence="1">
    <location>
        <begin position="188"/>
        <end position="217"/>
    </location>
</feature>
<feature type="transmembrane region" description="Helical" evidence="1">
    <location>
        <begin position="135"/>
        <end position="156"/>
    </location>
</feature>
<gene>
    <name evidence="2" type="ORF">RA086_11385</name>
</gene>
<keyword evidence="1" id="KW-1133">Transmembrane helix</keyword>
<feature type="transmembrane region" description="Helical" evidence="1">
    <location>
        <begin position="385"/>
        <end position="403"/>
    </location>
</feature>
<feature type="transmembrane region" description="Helical" evidence="1">
    <location>
        <begin position="353"/>
        <end position="373"/>
    </location>
</feature>
<proteinExistence type="predicted"/>
<dbReference type="Proteomes" id="UP001227831">
    <property type="component" value="Unassembled WGS sequence"/>
</dbReference>
<feature type="transmembrane region" description="Helical" evidence="1">
    <location>
        <begin position="88"/>
        <end position="115"/>
    </location>
</feature>
<sequence>MEVIAKCRSWGIERYRSMALVVGILGLGLLITVPEFWHHAVIMSSDSRIHFTRLEQVYRSLQGLQLPPLVNFFGFGQQGLAVNGMYPWLTAVIFIGPRFLVASPILAMAIGFLLVNWLTGLTSWLLCRQLTSSRRYQLLGVTIYLLNTYHLALLYARTAMGELLAYLFLPLVLLGCLQLWQSERVNRGWLWLAVGMAGIANSHVLSLLVVSLVLGLIEAIRWWQRKLKRSELFGLLKAGIVALGASAYSLGNLIYVSFNNQMTVPFRNLITIDLAQVQQVWLTNRFSEVASSWSVGLPVMVLLGFLVSQWFRYAASYKQETWIPWLKLTLLSIVITLSWWPWEKLAQSPVGVIQFWGRLLCATALLTMVTLVLYCNQHPLKRRTYWSGMAVITLMALSSLGLFNQSMHPVPAGDPHRIVARGTYFQMLNTTSYLPEYHPKSKAGKDVLEIHNQTKLTLEHSTGDRGIYLVETPQKGRVTDLAFAQYRGVTYHMTLNGEPVKSLATDHLRLKLPKRRNQLVVKAQAPSFDYPLIAISLVTWVGLGISLSRKP</sequence>
<feature type="transmembrane region" description="Helical" evidence="1">
    <location>
        <begin position="290"/>
        <end position="311"/>
    </location>
</feature>
<feature type="transmembrane region" description="Helical" evidence="1">
    <location>
        <begin position="163"/>
        <end position="182"/>
    </location>
</feature>
<feature type="transmembrane region" description="Helical" evidence="1">
    <location>
        <begin position="238"/>
        <end position="258"/>
    </location>
</feature>
<organism evidence="2 3">
    <name type="scientific">Lactiplantibacillus brownii</name>
    <dbReference type="NCBI Taxonomy" id="3069269"/>
    <lineage>
        <taxon>Bacteria</taxon>
        <taxon>Bacillati</taxon>
        <taxon>Bacillota</taxon>
        <taxon>Bacilli</taxon>
        <taxon>Lactobacillales</taxon>
        <taxon>Lactobacillaceae</taxon>
        <taxon>Lactiplantibacillus</taxon>
    </lineage>
</organism>
<evidence type="ECO:0000256" key="1">
    <source>
        <dbReference type="SAM" id="Phobius"/>
    </source>
</evidence>
<evidence type="ECO:0000313" key="2">
    <source>
        <dbReference type="EMBL" id="MDQ7938211.1"/>
    </source>
</evidence>
<keyword evidence="1" id="KW-0812">Transmembrane</keyword>
<name>A0ABU1AB51_9LACO</name>
<dbReference type="RefSeq" id="WP_308703902.1">
    <property type="nucleotide sequence ID" value="NZ_AP027463.1"/>
</dbReference>
<evidence type="ECO:0008006" key="4">
    <source>
        <dbReference type="Google" id="ProtNLM"/>
    </source>
</evidence>
<comment type="caution">
    <text evidence="2">The sequence shown here is derived from an EMBL/GenBank/DDBJ whole genome shotgun (WGS) entry which is preliminary data.</text>
</comment>
<dbReference type="EMBL" id="JAVCWF010000001">
    <property type="protein sequence ID" value="MDQ7938211.1"/>
    <property type="molecule type" value="Genomic_DNA"/>
</dbReference>
<keyword evidence="3" id="KW-1185">Reference proteome</keyword>
<feature type="transmembrane region" description="Helical" evidence="1">
    <location>
        <begin position="18"/>
        <end position="37"/>
    </location>
</feature>
<keyword evidence="1" id="KW-0472">Membrane</keyword>
<feature type="transmembrane region" description="Helical" evidence="1">
    <location>
        <begin position="323"/>
        <end position="341"/>
    </location>
</feature>
<accession>A0ABU1AB51</accession>
<protein>
    <recommendedName>
        <fullName evidence="4">Membrane protein 6-pyruvoyl-tetrahydropterin synthase-related domain-containing protein</fullName>
    </recommendedName>
</protein>
<evidence type="ECO:0000313" key="3">
    <source>
        <dbReference type="Proteomes" id="UP001227831"/>
    </source>
</evidence>